<dbReference type="Gene3D" id="3.40.50.10840">
    <property type="entry name" value="Putative sugar-binding, N-terminal domain"/>
    <property type="match status" value="1"/>
</dbReference>
<sequence length="400" mass="42279">MHTFVVIADDFTGANDTGVQLCKKGVAARVVLHASAVTSDVDSVVVDTESRVIAAEEAGRRVGAVAQQVMETGGCRFLYKKIDSTLRGNIEAEVRSLAAIYKPDFVVCCPAYPSQGRTVKGGRLYVHGTALMETEIAADPRNPLHTDVVAQILNAALGVQTVQMPAVALTEQTVLPNGVYTFDAATEGDLQRIATYFLHQEDKKILWIGAAGLAEGLLNALYAGKPALAIVGSISQKTLEQLAYCQQQGVTIVKVDMAKAYEGTPADTWAQEAITALRAGKDVIVTATTCRQDYEDFVAYGKAKGVSTDELANFVKHTLSRLAPVIVGSADVGGIFMTGGDTAIAVIEELHATGSLIRKEVLPGFVLGTLCGGLCPDLPVITKAGAFGSEKDIFACLETL</sequence>
<reference evidence="9 10" key="1">
    <citation type="submission" date="2020-08" db="EMBL/GenBank/DDBJ databases">
        <authorList>
            <person name="Liu C."/>
            <person name="Sun Q."/>
        </authorList>
    </citation>
    <scope>NUCLEOTIDE SEQUENCE [LARGE SCALE GENOMIC DNA]</scope>
    <source>
        <strain evidence="9 10">NSJ-59</strain>
    </source>
</reference>
<gene>
    <name evidence="9" type="ORF">H8J70_09775</name>
</gene>
<dbReference type="GO" id="GO:0016301">
    <property type="term" value="F:kinase activity"/>
    <property type="evidence" value="ECO:0007669"/>
    <property type="project" value="UniProtKB-KW"/>
</dbReference>
<dbReference type="InterPro" id="IPR010737">
    <property type="entry name" value="4-carb_acid_sugar_kinase_N"/>
</dbReference>
<keyword evidence="4 9" id="KW-0418">Kinase</keyword>
<dbReference type="Pfam" id="PF17042">
    <property type="entry name" value="NBD_C"/>
    <property type="match status" value="1"/>
</dbReference>
<dbReference type="InterPro" id="IPR037051">
    <property type="entry name" value="4-carb_acid_sugar_kinase_N_sf"/>
</dbReference>
<protein>
    <submittedName>
        <fullName evidence="9">Four-carbon acid sugar kinase family protein</fullName>
    </submittedName>
</protein>
<keyword evidence="3" id="KW-0547">Nucleotide-binding</keyword>
<evidence type="ECO:0000313" key="10">
    <source>
        <dbReference type="Proteomes" id="UP000606870"/>
    </source>
</evidence>
<dbReference type="EMBL" id="JACOGK010000030">
    <property type="protein sequence ID" value="MBC3537540.1"/>
    <property type="molecule type" value="Genomic_DNA"/>
</dbReference>
<evidence type="ECO:0000256" key="6">
    <source>
        <dbReference type="ARBA" id="ARBA00023277"/>
    </source>
</evidence>
<dbReference type="SUPFAM" id="SSF142764">
    <property type="entry name" value="YgbK-like"/>
    <property type="match status" value="1"/>
</dbReference>
<comment type="similarity">
    <text evidence="1">Belongs to the four-carbon acid sugar kinase family.</text>
</comment>
<dbReference type="RefSeq" id="WP_186503996.1">
    <property type="nucleotide sequence ID" value="NZ_JACOGK010000030.1"/>
</dbReference>
<keyword evidence="6" id="KW-0119">Carbohydrate metabolism</keyword>
<evidence type="ECO:0000313" key="9">
    <source>
        <dbReference type="EMBL" id="MBC3537540.1"/>
    </source>
</evidence>
<evidence type="ECO:0000256" key="2">
    <source>
        <dbReference type="ARBA" id="ARBA00022679"/>
    </source>
</evidence>
<evidence type="ECO:0000256" key="1">
    <source>
        <dbReference type="ARBA" id="ARBA00005715"/>
    </source>
</evidence>
<dbReference type="Pfam" id="PF07005">
    <property type="entry name" value="SBD_N"/>
    <property type="match status" value="1"/>
</dbReference>
<organism evidence="9 10">
    <name type="scientific">Megasphaera hominis</name>
    <dbReference type="NCBI Taxonomy" id="159836"/>
    <lineage>
        <taxon>Bacteria</taxon>
        <taxon>Bacillati</taxon>
        <taxon>Bacillota</taxon>
        <taxon>Negativicutes</taxon>
        <taxon>Veillonellales</taxon>
        <taxon>Veillonellaceae</taxon>
        <taxon>Megasphaera</taxon>
    </lineage>
</organism>
<dbReference type="Gene3D" id="3.40.980.20">
    <property type="entry name" value="Four-carbon acid sugar kinase, nucleotide binding domain"/>
    <property type="match status" value="1"/>
</dbReference>
<evidence type="ECO:0000256" key="4">
    <source>
        <dbReference type="ARBA" id="ARBA00022777"/>
    </source>
</evidence>
<feature type="domain" description="Four-carbon acid sugar kinase N-terminal" evidence="7">
    <location>
        <begin position="5"/>
        <end position="217"/>
    </location>
</feature>
<name>A0ABR6VLD2_9FIRM</name>
<feature type="domain" description="Four-carbon acid sugar kinase nucleotide binding" evidence="8">
    <location>
        <begin position="228"/>
        <end position="391"/>
    </location>
</feature>
<evidence type="ECO:0000256" key="3">
    <source>
        <dbReference type="ARBA" id="ARBA00022741"/>
    </source>
</evidence>
<evidence type="ECO:0000259" key="7">
    <source>
        <dbReference type="Pfam" id="PF07005"/>
    </source>
</evidence>
<keyword evidence="5" id="KW-0067">ATP-binding</keyword>
<keyword evidence="10" id="KW-1185">Reference proteome</keyword>
<evidence type="ECO:0000256" key="5">
    <source>
        <dbReference type="ARBA" id="ARBA00022840"/>
    </source>
</evidence>
<dbReference type="InterPro" id="IPR031475">
    <property type="entry name" value="NBD_C"/>
</dbReference>
<evidence type="ECO:0000259" key="8">
    <source>
        <dbReference type="Pfam" id="PF17042"/>
    </source>
</evidence>
<dbReference type="Proteomes" id="UP000606870">
    <property type="component" value="Unassembled WGS sequence"/>
</dbReference>
<dbReference type="InterPro" id="IPR042213">
    <property type="entry name" value="NBD_C_sf"/>
</dbReference>
<accession>A0ABR6VLD2</accession>
<proteinExistence type="inferred from homology"/>
<comment type="caution">
    <text evidence="9">The sequence shown here is derived from an EMBL/GenBank/DDBJ whole genome shotgun (WGS) entry which is preliminary data.</text>
</comment>
<keyword evidence="2" id="KW-0808">Transferase</keyword>